<dbReference type="GO" id="GO:0005886">
    <property type="term" value="C:plasma membrane"/>
    <property type="evidence" value="ECO:0007669"/>
    <property type="project" value="UniProtKB-SubCell"/>
</dbReference>
<dbReference type="SUPFAM" id="SSF103473">
    <property type="entry name" value="MFS general substrate transporter"/>
    <property type="match status" value="1"/>
</dbReference>
<dbReference type="InterPro" id="IPR020846">
    <property type="entry name" value="MFS_dom"/>
</dbReference>
<sequence length="458" mass="48182">MTDSPDPRETAGSAVETVVDAEDRAAIDAAAEAEKPGWRRRTALFLTGQTVSLFGSMLVQYAVMWYLTLTTKDGTVMALSTVFGFLPQAIVSIFGGVWADRHNRKLLIMGADASIAVATLTLAILMMQGTNDLWLIYAALAVRSTGAGIQTPAVGALLPQIVPTNKLLRINGINQTIQAGMMLLAPAVAAALYANFAIEMIFFVDVVTAVAGIGLLALIPVATIRQAGVAVTGYFEDLREGVRYIAGHAFVRWLMGLYAFVMVLAAAPSFLTPLMVARSFGEEPWKLMTLELAFSVGMMAAGATVAVWGEKFDRITLIMASAVAFGVLSIGLGLSPNLWVFFFFMFLVGVTVPAFSTPSMTALQETVEPERQGRVFGFLGIVSAVAMPLGMVVFGPLANVWTVQTVLVISGVATFVVAILALALPGGKRAIAAARAHGAGSQKVGIPADTASGTADGP</sequence>
<keyword evidence="3" id="KW-1003">Cell membrane</keyword>
<evidence type="ECO:0000256" key="1">
    <source>
        <dbReference type="ARBA" id="ARBA00004651"/>
    </source>
</evidence>
<evidence type="ECO:0000256" key="3">
    <source>
        <dbReference type="ARBA" id="ARBA00022475"/>
    </source>
</evidence>
<evidence type="ECO:0000256" key="7">
    <source>
        <dbReference type="SAM" id="Phobius"/>
    </source>
</evidence>
<dbReference type="AlphaFoldDB" id="A0A2U1ZUU5"/>
<feature type="domain" description="Major facilitator superfamily (MFS) profile" evidence="8">
    <location>
        <begin position="244"/>
        <end position="458"/>
    </location>
</feature>
<gene>
    <name evidence="9" type="ORF">C8046_08735</name>
</gene>
<feature type="transmembrane region" description="Helical" evidence="7">
    <location>
        <begin position="245"/>
        <end position="267"/>
    </location>
</feature>
<keyword evidence="2" id="KW-0813">Transport</keyword>
<evidence type="ECO:0000256" key="2">
    <source>
        <dbReference type="ARBA" id="ARBA00022448"/>
    </source>
</evidence>
<feature type="transmembrane region" description="Helical" evidence="7">
    <location>
        <begin position="179"/>
        <end position="196"/>
    </location>
</feature>
<keyword evidence="5 7" id="KW-1133">Transmembrane helix</keyword>
<evidence type="ECO:0000313" key="10">
    <source>
        <dbReference type="Proteomes" id="UP000245166"/>
    </source>
</evidence>
<evidence type="ECO:0000256" key="5">
    <source>
        <dbReference type="ARBA" id="ARBA00022989"/>
    </source>
</evidence>
<feature type="transmembrane region" description="Helical" evidence="7">
    <location>
        <begin position="287"/>
        <end position="308"/>
    </location>
</feature>
<feature type="transmembrane region" description="Helical" evidence="7">
    <location>
        <begin position="106"/>
        <end position="128"/>
    </location>
</feature>
<feature type="transmembrane region" description="Helical" evidence="7">
    <location>
        <begin position="202"/>
        <end position="224"/>
    </location>
</feature>
<reference evidence="9 10" key="1">
    <citation type="submission" date="2018-03" db="EMBL/GenBank/DDBJ databases">
        <title>Genome assembly of novel Miniimonas species PCH200.</title>
        <authorList>
            <person name="Thakur V."/>
            <person name="Kumar V."/>
            <person name="Singh D."/>
        </authorList>
    </citation>
    <scope>NUCLEOTIDE SEQUENCE [LARGE SCALE GENOMIC DNA]</scope>
    <source>
        <strain evidence="9 10">PCH200</strain>
    </source>
</reference>
<dbReference type="Pfam" id="PF05977">
    <property type="entry name" value="MFS_3"/>
    <property type="match status" value="1"/>
</dbReference>
<evidence type="ECO:0000259" key="8">
    <source>
        <dbReference type="PROSITE" id="PS50850"/>
    </source>
</evidence>
<dbReference type="Proteomes" id="UP000245166">
    <property type="component" value="Unassembled WGS sequence"/>
</dbReference>
<dbReference type="Gene3D" id="1.20.1250.20">
    <property type="entry name" value="MFS general substrate transporter like domains"/>
    <property type="match status" value="1"/>
</dbReference>
<evidence type="ECO:0000256" key="6">
    <source>
        <dbReference type="ARBA" id="ARBA00023136"/>
    </source>
</evidence>
<feature type="transmembrane region" description="Helical" evidence="7">
    <location>
        <begin position="76"/>
        <end position="99"/>
    </location>
</feature>
<dbReference type="PROSITE" id="PS50850">
    <property type="entry name" value="MFS"/>
    <property type="match status" value="1"/>
</dbReference>
<dbReference type="InterPro" id="IPR010290">
    <property type="entry name" value="TM_effector"/>
</dbReference>
<feature type="transmembrane region" description="Helical" evidence="7">
    <location>
        <begin position="315"/>
        <end position="334"/>
    </location>
</feature>
<dbReference type="PANTHER" id="PTHR23513:SF11">
    <property type="entry name" value="STAPHYLOFERRIN A TRANSPORTER"/>
    <property type="match status" value="1"/>
</dbReference>
<dbReference type="PANTHER" id="PTHR23513">
    <property type="entry name" value="INTEGRAL MEMBRANE EFFLUX PROTEIN-RELATED"/>
    <property type="match status" value="1"/>
</dbReference>
<dbReference type="InterPro" id="IPR036259">
    <property type="entry name" value="MFS_trans_sf"/>
</dbReference>
<feature type="transmembrane region" description="Helical" evidence="7">
    <location>
        <begin position="134"/>
        <end position="158"/>
    </location>
</feature>
<organism evidence="9 10">
    <name type="scientific">Serinibacter arcticus</name>
    <dbReference type="NCBI Taxonomy" id="1655435"/>
    <lineage>
        <taxon>Bacteria</taxon>
        <taxon>Bacillati</taxon>
        <taxon>Actinomycetota</taxon>
        <taxon>Actinomycetes</taxon>
        <taxon>Micrococcales</taxon>
        <taxon>Beutenbergiaceae</taxon>
        <taxon>Serinibacter</taxon>
    </lineage>
</organism>
<accession>A0A2U1ZUU5</accession>
<dbReference type="EMBL" id="PYHR01000002">
    <property type="protein sequence ID" value="PWD50720.1"/>
    <property type="molecule type" value="Genomic_DNA"/>
</dbReference>
<dbReference type="OrthoDB" id="69054at2"/>
<keyword evidence="10" id="KW-1185">Reference proteome</keyword>
<keyword evidence="6 7" id="KW-0472">Membrane</keyword>
<dbReference type="GO" id="GO:0022857">
    <property type="term" value="F:transmembrane transporter activity"/>
    <property type="evidence" value="ECO:0007669"/>
    <property type="project" value="InterPro"/>
</dbReference>
<comment type="caution">
    <text evidence="9">The sequence shown here is derived from an EMBL/GenBank/DDBJ whole genome shotgun (WGS) entry which is preliminary data.</text>
</comment>
<name>A0A2U1ZUU5_9MICO</name>
<protein>
    <submittedName>
        <fullName evidence="9">MFS transporter</fullName>
    </submittedName>
</protein>
<feature type="transmembrane region" description="Helical" evidence="7">
    <location>
        <begin position="340"/>
        <end position="363"/>
    </location>
</feature>
<comment type="subcellular location">
    <subcellularLocation>
        <location evidence="1">Cell membrane</location>
        <topology evidence="1">Multi-pass membrane protein</topology>
    </subcellularLocation>
</comment>
<proteinExistence type="predicted"/>
<keyword evidence="4 7" id="KW-0812">Transmembrane</keyword>
<dbReference type="RefSeq" id="WP_109229102.1">
    <property type="nucleotide sequence ID" value="NZ_PYHR01000002.1"/>
</dbReference>
<evidence type="ECO:0000313" key="9">
    <source>
        <dbReference type="EMBL" id="PWD50720.1"/>
    </source>
</evidence>
<feature type="transmembrane region" description="Helical" evidence="7">
    <location>
        <begin position="401"/>
        <end position="424"/>
    </location>
</feature>
<feature type="transmembrane region" description="Helical" evidence="7">
    <location>
        <begin position="375"/>
        <end position="395"/>
    </location>
</feature>
<feature type="transmembrane region" description="Helical" evidence="7">
    <location>
        <begin position="43"/>
        <end position="64"/>
    </location>
</feature>
<dbReference type="CDD" id="cd06173">
    <property type="entry name" value="MFS_MefA_like"/>
    <property type="match status" value="1"/>
</dbReference>
<evidence type="ECO:0000256" key="4">
    <source>
        <dbReference type="ARBA" id="ARBA00022692"/>
    </source>
</evidence>